<dbReference type="AlphaFoldDB" id="A0A4P2R1J8"/>
<accession>A0A4P2R1J8</accession>
<reference evidence="1 2" key="1">
    <citation type="submission" date="2015-09" db="EMBL/GenBank/DDBJ databases">
        <title>Sorangium comparison.</title>
        <authorList>
            <person name="Zaburannyi N."/>
            <person name="Bunk B."/>
            <person name="Overmann J."/>
            <person name="Mueller R."/>
        </authorList>
    </citation>
    <scope>NUCLEOTIDE SEQUENCE [LARGE SCALE GENOMIC DNA]</scope>
    <source>
        <strain evidence="1 2">So ce836</strain>
    </source>
</reference>
<organism evidence="1 2">
    <name type="scientific">Sorangium cellulosum</name>
    <name type="common">Polyangium cellulosum</name>
    <dbReference type="NCBI Taxonomy" id="56"/>
    <lineage>
        <taxon>Bacteria</taxon>
        <taxon>Pseudomonadati</taxon>
        <taxon>Myxococcota</taxon>
        <taxon>Polyangia</taxon>
        <taxon>Polyangiales</taxon>
        <taxon>Polyangiaceae</taxon>
        <taxon>Sorangium</taxon>
    </lineage>
</organism>
<evidence type="ECO:0000313" key="2">
    <source>
        <dbReference type="Proteomes" id="UP000295497"/>
    </source>
</evidence>
<dbReference type="Proteomes" id="UP000295497">
    <property type="component" value="Chromosome"/>
</dbReference>
<proteinExistence type="predicted"/>
<name>A0A4P2R1J8_SORCE</name>
<sequence length="75" mass="8451">MATPTLAGPLTPWRTRFRCSRRTGRPLREIESVESTQDEGGQRNVCPSCRVAYRCAVCRTRPTRGVPRASRRSTS</sequence>
<protein>
    <submittedName>
        <fullName evidence="1">Uncharacterized protein</fullName>
    </submittedName>
</protein>
<evidence type="ECO:0000313" key="1">
    <source>
        <dbReference type="EMBL" id="AUX36800.1"/>
    </source>
</evidence>
<dbReference type="EMBL" id="CP012672">
    <property type="protein sequence ID" value="AUX36800.1"/>
    <property type="molecule type" value="Genomic_DNA"/>
</dbReference>
<gene>
    <name evidence="1" type="ORF">SOCE836_090170</name>
</gene>